<name>F0W6H7_9STRA</name>
<evidence type="ECO:0000256" key="4">
    <source>
        <dbReference type="SAM" id="Coils"/>
    </source>
</evidence>
<dbReference type="GO" id="GO:0005524">
    <property type="term" value="F:ATP binding"/>
    <property type="evidence" value="ECO:0007669"/>
    <property type="project" value="InterPro"/>
</dbReference>
<dbReference type="SMART" id="SM00129">
    <property type="entry name" value="KISc"/>
    <property type="match status" value="1"/>
</dbReference>
<dbReference type="InterPro" id="IPR027417">
    <property type="entry name" value="P-loop_NTPase"/>
</dbReference>
<reference evidence="7" key="1">
    <citation type="journal article" date="2011" name="PLoS Biol.">
        <title>Gene gain and loss during evolution of obligate parasitism in the white rust pathogen of Arabidopsis thaliana.</title>
        <authorList>
            <person name="Kemen E."/>
            <person name="Gardiner A."/>
            <person name="Schultz-Larsen T."/>
            <person name="Kemen A.C."/>
            <person name="Balmuth A.L."/>
            <person name="Robert-Seilaniantz A."/>
            <person name="Bailey K."/>
            <person name="Holub E."/>
            <person name="Studholme D.J."/>
            <person name="Maclean D."/>
            <person name="Jones J.D."/>
        </authorList>
    </citation>
    <scope>NUCLEOTIDE SEQUENCE</scope>
</reference>
<accession>F0W6H7</accession>
<protein>
    <submittedName>
        <fullName evidence="7">Kinesinlike protein putative</fullName>
    </submittedName>
</protein>
<feature type="region of interest" description="Disordered" evidence="5">
    <location>
        <begin position="466"/>
        <end position="499"/>
    </location>
</feature>
<dbReference type="InterPro" id="IPR027640">
    <property type="entry name" value="Kinesin-like_fam"/>
</dbReference>
<dbReference type="GO" id="GO:0007018">
    <property type="term" value="P:microtubule-based movement"/>
    <property type="evidence" value="ECO:0007669"/>
    <property type="project" value="InterPro"/>
</dbReference>
<dbReference type="EMBL" id="FR824180">
    <property type="protein sequence ID" value="CCA21826.1"/>
    <property type="molecule type" value="Genomic_DNA"/>
</dbReference>
<dbReference type="PANTHER" id="PTHR47968:SF75">
    <property type="entry name" value="CENTROMERE-ASSOCIATED PROTEIN E"/>
    <property type="match status" value="1"/>
</dbReference>
<dbReference type="GO" id="GO:0003777">
    <property type="term" value="F:microtubule motor activity"/>
    <property type="evidence" value="ECO:0007669"/>
    <property type="project" value="InterPro"/>
</dbReference>
<evidence type="ECO:0000259" key="6">
    <source>
        <dbReference type="PROSITE" id="PS50067"/>
    </source>
</evidence>
<dbReference type="Pfam" id="PF00225">
    <property type="entry name" value="Kinesin"/>
    <property type="match status" value="1"/>
</dbReference>
<dbReference type="Gene3D" id="3.40.850.10">
    <property type="entry name" value="Kinesin motor domain"/>
    <property type="match status" value="1"/>
</dbReference>
<evidence type="ECO:0000256" key="2">
    <source>
        <dbReference type="ARBA" id="ARBA00023175"/>
    </source>
</evidence>
<feature type="domain" description="Kinesin motor" evidence="6">
    <location>
        <begin position="1"/>
        <end position="99"/>
    </location>
</feature>
<dbReference type="GO" id="GO:0008017">
    <property type="term" value="F:microtubule binding"/>
    <property type="evidence" value="ECO:0007669"/>
    <property type="project" value="InterPro"/>
</dbReference>
<dbReference type="InterPro" id="IPR001752">
    <property type="entry name" value="Kinesin_motor_dom"/>
</dbReference>
<evidence type="ECO:0000313" key="7">
    <source>
        <dbReference type="EMBL" id="CCA16722.1"/>
    </source>
</evidence>
<dbReference type="PROSITE" id="PS50067">
    <property type="entry name" value="KINESIN_MOTOR_2"/>
    <property type="match status" value="1"/>
</dbReference>
<reference evidence="7" key="2">
    <citation type="submission" date="2011-02" db="EMBL/GenBank/DDBJ databases">
        <authorList>
            <person name="MacLean D."/>
        </authorList>
    </citation>
    <scope>NUCLEOTIDE SEQUENCE</scope>
</reference>
<evidence type="ECO:0000313" key="8">
    <source>
        <dbReference type="EMBL" id="CCA21826.1"/>
    </source>
</evidence>
<dbReference type="SUPFAM" id="SSF52540">
    <property type="entry name" value="P-loop containing nucleoside triphosphate hydrolases"/>
    <property type="match status" value="1"/>
</dbReference>
<evidence type="ECO:0000256" key="1">
    <source>
        <dbReference type="ARBA" id="ARBA00023054"/>
    </source>
</evidence>
<dbReference type="EMBL" id="FR824070">
    <property type="protein sequence ID" value="CCA16722.1"/>
    <property type="molecule type" value="Genomic_DNA"/>
</dbReference>
<keyword evidence="1 4" id="KW-0175">Coiled coil</keyword>
<keyword evidence="2" id="KW-0505">Motor protein</keyword>
<proteinExistence type="inferred from homology"/>
<feature type="compositionally biased region" description="Basic and acidic residues" evidence="5">
    <location>
        <begin position="490"/>
        <end position="499"/>
    </location>
</feature>
<gene>
    <name evidence="7" type="primary">AlNc14C25G2475</name>
    <name evidence="8" type="synonym">AlNc14C135G7067</name>
    <name evidence="7" type="ORF">ALNC14_028650</name>
    <name evidence="8" type="ORF">ALNC14_079690</name>
</gene>
<dbReference type="InterPro" id="IPR036961">
    <property type="entry name" value="Kinesin_motor_dom_sf"/>
</dbReference>
<sequence length="499" mass="57101">MVDLAGSERLKKSDSDGQRLKEALHINSSLSAVGKVVMSLDPESGYNYIPYRDSKLTRLLQNSIGGNSITMLIATIHPMREHYEECLSTLQFANRCRSVQNQPRVNHINSSVVDKDRRIRKLNEEITSLRRQIGQMRVESSSRLLKALHVLGFDAQEVTEAGEIKFAVQKQDGSVLHSVFDGVERANSDNQSIKSKVLLSNNRRVNGLVPGFHHNDLAKGRQKHLQEKYINAKDNFSALIQAETTKEKEKLEKTAAMQRSRIMELEIYIEQKQKEFRYALMQERATSQKEMAQLVANNHQLIKQSPQTKKAICESQRIVSKIDYRAQLTEQIARIEASKQTQIALLQEQVKFSTSLIDKSHDVCVINQCDQIVNAKKNEAKTLQSQIRQLEFSHSSNLEMIRMDCNELFDYIERLVRALQRLRSGQHATIPKNILADVTKLQHIKSLVLLHKHSARKKCWVREDSRGNNADRPFSAPVRRAKPPGFTSSLRERVRETAY</sequence>
<feature type="coiled-coil region" evidence="4">
    <location>
        <begin position="112"/>
        <end position="139"/>
    </location>
</feature>
<comment type="similarity">
    <text evidence="3">Belongs to the TRAFAC class myosin-kinesin ATPase superfamily. Kinesin family.</text>
</comment>
<organism evidence="7">
    <name type="scientific">Albugo laibachii Nc14</name>
    <dbReference type="NCBI Taxonomy" id="890382"/>
    <lineage>
        <taxon>Eukaryota</taxon>
        <taxon>Sar</taxon>
        <taxon>Stramenopiles</taxon>
        <taxon>Oomycota</taxon>
        <taxon>Peronosporomycetes</taxon>
        <taxon>Albuginales</taxon>
        <taxon>Albuginaceae</taxon>
        <taxon>Albugo</taxon>
    </lineage>
</organism>
<comment type="caution">
    <text evidence="3">Lacks conserved residue(s) required for the propagation of feature annotation.</text>
</comment>
<evidence type="ECO:0000256" key="3">
    <source>
        <dbReference type="PROSITE-ProRule" id="PRU00283"/>
    </source>
</evidence>
<dbReference type="PANTHER" id="PTHR47968">
    <property type="entry name" value="CENTROMERE PROTEIN E"/>
    <property type="match status" value="1"/>
</dbReference>
<evidence type="ECO:0000256" key="5">
    <source>
        <dbReference type="SAM" id="MobiDB-lite"/>
    </source>
</evidence>
<dbReference type="HOGENOM" id="CLU_569136_0_0_1"/>
<dbReference type="AlphaFoldDB" id="F0W6H7"/>